<keyword evidence="3" id="KW-1185">Reference proteome</keyword>
<feature type="domain" description="DUF3786" evidence="1">
    <location>
        <begin position="35"/>
        <end position="193"/>
    </location>
</feature>
<sequence length="207" mass="22660">MNGYEEIIRGYLDKAWARSEHVLQRAVPAVSKASGALSFQAFGRRCTVERERVFFDGIADVGPRAVLTAIYMAHVPEQAAALHPLKAFKEIPNSGPYQAAFAVHAEQVLVPHVPMIKRHLDNLLHIFSGHRNTDAPSGDFSFTLYPLPRLPLYYIVHEADDEFPAAVTCLFGGGAASYMPLDALADVAEYTAQALLEHGAAMEAQRG</sequence>
<comment type="caution">
    <text evidence="2">The sequence shown here is derived from an EMBL/GenBank/DDBJ whole genome shotgun (WGS) entry which is preliminary data.</text>
</comment>
<organism evidence="2 3">
    <name type="scientific">Desulfosoma caldarium</name>
    <dbReference type="NCBI Taxonomy" id="610254"/>
    <lineage>
        <taxon>Bacteria</taxon>
        <taxon>Pseudomonadati</taxon>
        <taxon>Thermodesulfobacteriota</taxon>
        <taxon>Syntrophobacteria</taxon>
        <taxon>Syntrophobacterales</taxon>
        <taxon>Syntrophobacteraceae</taxon>
        <taxon>Desulfosoma</taxon>
    </lineage>
</organism>
<gene>
    <name evidence="2" type="ORF">EDC27_1784</name>
</gene>
<dbReference type="EMBL" id="RJVA01000012">
    <property type="protein sequence ID" value="ROQ92102.1"/>
    <property type="molecule type" value="Genomic_DNA"/>
</dbReference>
<accession>A0A3N1ULJ6</accession>
<evidence type="ECO:0000313" key="3">
    <source>
        <dbReference type="Proteomes" id="UP000276223"/>
    </source>
</evidence>
<dbReference type="RefSeq" id="WP_170161721.1">
    <property type="nucleotide sequence ID" value="NZ_RJVA01000012.1"/>
</dbReference>
<name>A0A3N1ULJ6_9BACT</name>
<proteinExistence type="predicted"/>
<protein>
    <submittedName>
        <fullName evidence="2">Uncharacterized protein DUF3786</fullName>
    </submittedName>
</protein>
<evidence type="ECO:0000259" key="1">
    <source>
        <dbReference type="Pfam" id="PF12654"/>
    </source>
</evidence>
<dbReference type="Pfam" id="PF12654">
    <property type="entry name" value="DUF3786"/>
    <property type="match status" value="1"/>
</dbReference>
<evidence type="ECO:0000313" key="2">
    <source>
        <dbReference type="EMBL" id="ROQ92102.1"/>
    </source>
</evidence>
<reference evidence="2 3" key="1">
    <citation type="submission" date="2018-11" db="EMBL/GenBank/DDBJ databases">
        <title>Genomic Encyclopedia of Type Strains, Phase IV (KMG-IV): sequencing the most valuable type-strain genomes for metagenomic binning, comparative biology and taxonomic classification.</title>
        <authorList>
            <person name="Goeker M."/>
        </authorList>
    </citation>
    <scope>NUCLEOTIDE SEQUENCE [LARGE SCALE GENOMIC DNA]</scope>
    <source>
        <strain evidence="2 3">DSM 22027</strain>
    </source>
</reference>
<dbReference type="InterPro" id="IPR024264">
    <property type="entry name" value="DUF3786"/>
</dbReference>
<dbReference type="Proteomes" id="UP000276223">
    <property type="component" value="Unassembled WGS sequence"/>
</dbReference>
<dbReference type="AlphaFoldDB" id="A0A3N1ULJ6"/>